<sequence>MTMLPLKQTSNDGAPDRFEPAARAPRSPGQGTFTADAFGCVLAVCSALTAEFLAGCAAYAHAMYPHPIVGEQSDAMTVAGSTGRRLMGANRNIRVVAYPTALRVEDPEAGLPSWRPGPAALLRRDVASEPSIQFHPIRTWYTSIRAMAVSLWEWERKRRAMRRAMIELEGLDDRALRDIGLTRFDIADAIRGDLDLR</sequence>
<name>A0A0A3Y443_BRAJP</name>
<evidence type="ECO:0000313" key="3">
    <source>
        <dbReference type="EMBL" id="KGT80339.1"/>
    </source>
</evidence>
<protein>
    <recommendedName>
        <fullName evidence="2">YjiS-like domain-containing protein</fullName>
    </recommendedName>
</protein>
<evidence type="ECO:0000256" key="1">
    <source>
        <dbReference type="SAM" id="MobiDB-lite"/>
    </source>
</evidence>
<feature type="domain" description="YjiS-like" evidence="2">
    <location>
        <begin position="151"/>
        <end position="186"/>
    </location>
</feature>
<organism evidence="3 4">
    <name type="scientific">Bradyrhizobium japonicum</name>
    <dbReference type="NCBI Taxonomy" id="375"/>
    <lineage>
        <taxon>Bacteria</taxon>
        <taxon>Pseudomonadati</taxon>
        <taxon>Pseudomonadota</taxon>
        <taxon>Alphaproteobacteria</taxon>
        <taxon>Hyphomicrobiales</taxon>
        <taxon>Nitrobacteraceae</taxon>
        <taxon>Bradyrhizobium</taxon>
    </lineage>
</organism>
<dbReference type="InterPro" id="IPR009506">
    <property type="entry name" value="YjiS-like"/>
</dbReference>
<evidence type="ECO:0000259" key="2">
    <source>
        <dbReference type="Pfam" id="PF06568"/>
    </source>
</evidence>
<comment type="caution">
    <text evidence="3">The sequence shown here is derived from an EMBL/GenBank/DDBJ whole genome shotgun (WGS) entry which is preliminary data.</text>
</comment>
<dbReference type="Pfam" id="PF06568">
    <property type="entry name" value="YjiS-like"/>
    <property type="match status" value="1"/>
</dbReference>
<feature type="region of interest" description="Disordered" evidence="1">
    <location>
        <begin position="1"/>
        <end position="28"/>
    </location>
</feature>
<dbReference type="EMBL" id="JRPN01000004">
    <property type="protein sequence ID" value="KGT80339.1"/>
    <property type="molecule type" value="Genomic_DNA"/>
</dbReference>
<accession>A0A0A3Y443</accession>
<reference evidence="3 4" key="1">
    <citation type="submission" date="2014-09" db="EMBL/GenBank/DDBJ databases">
        <title>Draft genome of Bradyrhizobium japonicum Is-34.</title>
        <authorList>
            <person name="Tsurumaru H."/>
            <person name="Yamakawa T."/>
            <person name="Hashimoto S."/>
            <person name="Okizaki K."/>
            <person name="Kanesaki Y."/>
            <person name="Yoshikawa H."/>
            <person name="Yajima S."/>
        </authorList>
    </citation>
    <scope>NUCLEOTIDE SEQUENCE [LARGE SCALE GENOMIC DNA]</scope>
    <source>
        <strain evidence="3 4">Is-34</strain>
    </source>
</reference>
<evidence type="ECO:0000313" key="4">
    <source>
        <dbReference type="Proteomes" id="UP000030377"/>
    </source>
</evidence>
<dbReference type="AlphaFoldDB" id="A0A0A3Y443"/>
<dbReference type="Proteomes" id="UP000030377">
    <property type="component" value="Unassembled WGS sequence"/>
</dbReference>
<gene>
    <name evidence="3" type="ORF">MA20_06865</name>
</gene>
<proteinExistence type="predicted"/>